<feature type="chain" id="PRO_5045654017" evidence="2">
    <location>
        <begin position="20"/>
        <end position="160"/>
    </location>
</feature>
<feature type="region of interest" description="Disordered" evidence="1">
    <location>
        <begin position="58"/>
        <end position="130"/>
    </location>
</feature>
<comment type="caution">
    <text evidence="3">The sequence shown here is derived from an EMBL/GenBank/DDBJ whole genome shotgun (WGS) entry which is preliminary data.</text>
</comment>
<gene>
    <name evidence="3" type="ORF">ACFQPC_08725</name>
</gene>
<evidence type="ECO:0000313" key="4">
    <source>
        <dbReference type="Proteomes" id="UP001596542"/>
    </source>
</evidence>
<evidence type="ECO:0000313" key="3">
    <source>
        <dbReference type="EMBL" id="MFC7288115.1"/>
    </source>
</evidence>
<feature type="signal peptide" evidence="2">
    <location>
        <begin position="1"/>
        <end position="19"/>
    </location>
</feature>
<keyword evidence="2" id="KW-0732">Signal</keyword>
<sequence>MKRQLAILLLSSLAVSAYAQNDVYLCIDANGNREYKNTGPTNKCKKVDLPGVTTIPAVKKSASSQTASAKTTSPSDFPKVDNTIQKARDSDRRQILQDEMKTEEQKLADIKREYNNGEPERRGDERNYAKYQERTATLKDELARSEKNVEALKRELNNLK</sequence>
<organism evidence="3 4">
    <name type="scientific">Herminiimonas glaciei</name>
    <dbReference type="NCBI Taxonomy" id="523788"/>
    <lineage>
        <taxon>Bacteria</taxon>
        <taxon>Pseudomonadati</taxon>
        <taxon>Pseudomonadota</taxon>
        <taxon>Betaproteobacteria</taxon>
        <taxon>Burkholderiales</taxon>
        <taxon>Oxalobacteraceae</taxon>
        <taxon>Herminiimonas</taxon>
    </lineage>
</organism>
<proteinExistence type="predicted"/>
<dbReference type="EMBL" id="JBHTBU010000001">
    <property type="protein sequence ID" value="MFC7288115.1"/>
    <property type="molecule type" value="Genomic_DNA"/>
</dbReference>
<dbReference type="RefSeq" id="WP_382271482.1">
    <property type="nucleotide sequence ID" value="NZ_JBHTBU010000001.1"/>
</dbReference>
<feature type="compositionally biased region" description="Basic and acidic residues" evidence="1">
    <location>
        <begin position="86"/>
        <end position="130"/>
    </location>
</feature>
<dbReference type="Proteomes" id="UP001596542">
    <property type="component" value="Unassembled WGS sequence"/>
</dbReference>
<keyword evidence="4" id="KW-1185">Reference proteome</keyword>
<protein>
    <submittedName>
        <fullName evidence="3">DUF4124 domain-containing protein</fullName>
    </submittedName>
</protein>
<reference evidence="4" key="1">
    <citation type="journal article" date="2019" name="Int. J. Syst. Evol. Microbiol.">
        <title>The Global Catalogue of Microorganisms (GCM) 10K type strain sequencing project: providing services to taxonomists for standard genome sequencing and annotation.</title>
        <authorList>
            <consortium name="The Broad Institute Genomics Platform"/>
            <consortium name="The Broad Institute Genome Sequencing Center for Infectious Disease"/>
            <person name="Wu L."/>
            <person name="Ma J."/>
        </authorList>
    </citation>
    <scope>NUCLEOTIDE SEQUENCE [LARGE SCALE GENOMIC DNA]</scope>
    <source>
        <strain evidence="4">KACC 12508</strain>
    </source>
</reference>
<evidence type="ECO:0000256" key="2">
    <source>
        <dbReference type="SAM" id="SignalP"/>
    </source>
</evidence>
<name>A0ABW2IAQ6_9BURK</name>
<feature type="compositionally biased region" description="Low complexity" evidence="1">
    <location>
        <begin position="59"/>
        <end position="75"/>
    </location>
</feature>
<accession>A0ABW2IAQ6</accession>
<evidence type="ECO:0000256" key="1">
    <source>
        <dbReference type="SAM" id="MobiDB-lite"/>
    </source>
</evidence>